<feature type="region of interest" description="Disordered" evidence="1">
    <location>
        <begin position="236"/>
        <end position="261"/>
    </location>
</feature>
<feature type="compositionally biased region" description="Basic and acidic residues" evidence="1">
    <location>
        <begin position="252"/>
        <end position="261"/>
    </location>
</feature>
<dbReference type="Gene3D" id="3.40.1210.10">
    <property type="entry name" value="Survival protein SurE-like phosphatase/nucleotidase"/>
    <property type="match status" value="1"/>
</dbReference>
<accession>A0A1Y2FWR9</accession>
<dbReference type="Pfam" id="PF01975">
    <property type="entry name" value="SurE"/>
    <property type="match status" value="1"/>
</dbReference>
<dbReference type="STRING" id="56484.A0A1Y2FWR9"/>
<dbReference type="RefSeq" id="XP_040728472.1">
    <property type="nucleotide sequence ID" value="XM_040868495.1"/>
</dbReference>
<evidence type="ECO:0000313" key="3">
    <source>
        <dbReference type="EMBL" id="ORY87977.1"/>
    </source>
</evidence>
<dbReference type="AlphaFoldDB" id="A0A1Y2FWR9"/>
<comment type="caution">
    <text evidence="3">The sequence shown here is derived from an EMBL/GenBank/DDBJ whole genome shotgun (WGS) entry which is preliminary data.</text>
</comment>
<gene>
    <name evidence="3" type="ORF">BCR37DRAFT_375958</name>
</gene>
<feature type="domain" description="Survival protein SurE-like phosphatase/nucleotidase" evidence="2">
    <location>
        <begin position="3"/>
        <end position="205"/>
    </location>
</feature>
<evidence type="ECO:0000259" key="2">
    <source>
        <dbReference type="Pfam" id="PF01975"/>
    </source>
</evidence>
<dbReference type="EMBL" id="MCFI01000001">
    <property type="protein sequence ID" value="ORY87977.1"/>
    <property type="molecule type" value="Genomic_DNA"/>
</dbReference>
<dbReference type="GeneID" id="63785094"/>
<proteinExistence type="predicted"/>
<dbReference type="InterPro" id="IPR002828">
    <property type="entry name" value="SurE-like_Pase/nucleotidase"/>
</dbReference>
<dbReference type="Proteomes" id="UP000193685">
    <property type="component" value="Unassembled WGS sequence"/>
</dbReference>
<protein>
    <submittedName>
        <fullName evidence="3">Survival protein sure-like phosphatase/nucleotidase</fullName>
    </submittedName>
</protein>
<dbReference type="SUPFAM" id="SSF64167">
    <property type="entry name" value="SurE-like"/>
    <property type="match status" value="1"/>
</dbReference>
<organism evidence="3 4">
    <name type="scientific">Protomyces lactucae-debilis</name>
    <dbReference type="NCBI Taxonomy" id="2754530"/>
    <lineage>
        <taxon>Eukaryota</taxon>
        <taxon>Fungi</taxon>
        <taxon>Dikarya</taxon>
        <taxon>Ascomycota</taxon>
        <taxon>Taphrinomycotina</taxon>
        <taxon>Taphrinomycetes</taxon>
        <taxon>Taphrinales</taxon>
        <taxon>Protomycetaceae</taxon>
        <taxon>Protomyces</taxon>
    </lineage>
</organism>
<dbReference type="PANTHER" id="PTHR47551:SF1">
    <property type="entry name" value="TUBULIN--TYROSINE LIGASE PBY1-RELATED"/>
    <property type="match status" value="1"/>
</dbReference>
<dbReference type="PANTHER" id="PTHR47551">
    <property type="entry name" value="TUBULIN--TYROSINE LIGASE PBY1-RELATED"/>
    <property type="match status" value="1"/>
</dbReference>
<evidence type="ECO:0000313" key="4">
    <source>
        <dbReference type="Proteomes" id="UP000193685"/>
    </source>
</evidence>
<dbReference type="GO" id="GO:0000932">
    <property type="term" value="C:P-body"/>
    <property type="evidence" value="ECO:0007669"/>
    <property type="project" value="TreeGrafter"/>
</dbReference>
<keyword evidence="4" id="KW-1185">Reference proteome</keyword>
<name>A0A1Y2FWR9_PROLT</name>
<dbReference type="InterPro" id="IPR027746">
    <property type="entry name" value="TTL"/>
</dbReference>
<evidence type="ECO:0000256" key="1">
    <source>
        <dbReference type="SAM" id="MobiDB-lite"/>
    </source>
</evidence>
<dbReference type="NCBIfam" id="TIGR00087">
    <property type="entry name" value="surE"/>
    <property type="match status" value="1"/>
</dbReference>
<dbReference type="GO" id="GO:0016787">
    <property type="term" value="F:hydrolase activity"/>
    <property type="evidence" value="ECO:0007669"/>
    <property type="project" value="InterPro"/>
</dbReference>
<dbReference type="OMA" id="PENDWVV"/>
<dbReference type="OrthoDB" id="202825at2759"/>
<sequence length="315" mass="35323">MHVLMTNDDGPPAPNSSPYIFPLFQQIKKDTDWKTTVVLPDSQKSWISKAIFINDKVLETFYDPETEKTTDSRQSEKDWTLLTGTPATCSSIGIHHICQDKPDLILSGPNYGRNTSSIAALASGTLGAAFEGAGAGVRAIAISYAFWDGKTMDYVEEASALVVKLCQYLYANWDEGVDVYSINVPLCKEMATGEDKILWTHIHQAQHSPLFQETRAKHSPLFQETRAKPLDEHALREAQSQGKDTTVEESGEASKTKPRTFEFRPRFQDLQKSINDEQGRLSDTWAVAERNISVTPLRANFMHQDIGTRNREIKL</sequence>
<reference evidence="3 4" key="1">
    <citation type="submission" date="2016-07" db="EMBL/GenBank/DDBJ databases">
        <title>Pervasive Adenine N6-methylation of Active Genes in Fungi.</title>
        <authorList>
            <consortium name="DOE Joint Genome Institute"/>
            <person name="Mondo S.J."/>
            <person name="Dannebaum R.O."/>
            <person name="Kuo R.C."/>
            <person name="Labutti K."/>
            <person name="Haridas S."/>
            <person name="Kuo A."/>
            <person name="Salamov A."/>
            <person name="Ahrendt S.R."/>
            <person name="Lipzen A."/>
            <person name="Sullivan W."/>
            <person name="Andreopoulos W.B."/>
            <person name="Clum A."/>
            <person name="Lindquist E."/>
            <person name="Daum C."/>
            <person name="Ramamoorthy G.K."/>
            <person name="Gryganskyi A."/>
            <person name="Culley D."/>
            <person name="Magnuson J.K."/>
            <person name="James T.Y."/>
            <person name="O'Malley M.A."/>
            <person name="Stajich J.E."/>
            <person name="Spatafora J.W."/>
            <person name="Visel A."/>
            <person name="Grigoriev I.V."/>
        </authorList>
    </citation>
    <scope>NUCLEOTIDE SEQUENCE [LARGE SCALE GENOMIC DNA]</scope>
    <source>
        <strain evidence="3 4">12-1054</strain>
    </source>
</reference>
<dbReference type="InterPro" id="IPR036523">
    <property type="entry name" value="SurE-like_sf"/>
</dbReference>